<reference evidence="1" key="1">
    <citation type="submission" date="2024-04" db="EMBL/GenBank/DDBJ databases">
        <authorList>
            <consortium name="Molecular Ecology Group"/>
        </authorList>
    </citation>
    <scope>NUCLEOTIDE SEQUENCE</scope>
</reference>
<organism evidence="1 2">
    <name type="scientific">Lasius platythorax</name>
    <dbReference type="NCBI Taxonomy" id="488582"/>
    <lineage>
        <taxon>Eukaryota</taxon>
        <taxon>Metazoa</taxon>
        <taxon>Ecdysozoa</taxon>
        <taxon>Arthropoda</taxon>
        <taxon>Hexapoda</taxon>
        <taxon>Insecta</taxon>
        <taxon>Pterygota</taxon>
        <taxon>Neoptera</taxon>
        <taxon>Endopterygota</taxon>
        <taxon>Hymenoptera</taxon>
        <taxon>Apocrita</taxon>
        <taxon>Aculeata</taxon>
        <taxon>Formicoidea</taxon>
        <taxon>Formicidae</taxon>
        <taxon>Formicinae</taxon>
        <taxon>Lasius</taxon>
        <taxon>Lasius</taxon>
    </lineage>
</organism>
<name>A0AAV2NXN1_9HYME</name>
<proteinExistence type="predicted"/>
<evidence type="ECO:0000313" key="2">
    <source>
        <dbReference type="Proteomes" id="UP001497644"/>
    </source>
</evidence>
<dbReference type="EMBL" id="OZ034828">
    <property type="protein sequence ID" value="CAL1684118.1"/>
    <property type="molecule type" value="Genomic_DNA"/>
</dbReference>
<sequence>MHELDPSVRVVGTARYPSLCQFATGTNLGASDMRALDSSKMVLHRRRAPWFVRVSKNPVITHAFTAYIDLFWQLASHSK</sequence>
<dbReference type="Proteomes" id="UP001497644">
    <property type="component" value="Chromosome 5"/>
</dbReference>
<keyword evidence="2" id="KW-1185">Reference proteome</keyword>
<accession>A0AAV2NXN1</accession>
<evidence type="ECO:0000313" key="1">
    <source>
        <dbReference type="EMBL" id="CAL1684118.1"/>
    </source>
</evidence>
<gene>
    <name evidence="1" type="ORF">LPLAT_LOCUS9808</name>
</gene>
<protein>
    <submittedName>
        <fullName evidence="1">Uncharacterized protein</fullName>
    </submittedName>
</protein>
<dbReference type="AlphaFoldDB" id="A0AAV2NXN1"/>